<reference evidence="7 8" key="1">
    <citation type="submission" date="2014-03" db="EMBL/GenBank/DDBJ databases">
        <title>Draft Genome of Photorhabdus temperata Meg1.</title>
        <authorList>
            <person name="Hurst S.G.IV."/>
            <person name="Morris K."/>
            <person name="Thomas K."/>
            <person name="Tisa L.S."/>
        </authorList>
    </citation>
    <scope>NUCLEOTIDE SEQUENCE [LARGE SCALE GENOMIC DNA]</scope>
    <source>
        <strain evidence="7 8">Meg1</strain>
    </source>
</reference>
<evidence type="ECO:0000256" key="4">
    <source>
        <dbReference type="ARBA" id="ARBA00023002"/>
    </source>
</evidence>
<dbReference type="Proteomes" id="UP000028002">
    <property type="component" value="Unassembled WGS sequence"/>
</dbReference>
<proteinExistence type="inferred from homology"/>
<evidence type="ECO:0000256" key="2">
    <source>
        <dbReference type="ARBA" id="ARBA00022723"/>
    </source>
</evidence>
<dbReference type="InterPro" id="IPR003819">
    <property type="entry name" value="TauD/TfdA-like"/>
</dbReference>
<name>A0A081RRT4_PHOTE</name>
<comment type="caution">
    <text evidence="7">The sequence shown here is derived from an EMBL/GenBank/DDBJ whole genome shotgun (WGS) entry which is preliminary data.</text>
</comment>
<evidence type="ECO:0000256" key="1">
    <source>
        <dbReference type="ARBA" id="ARBA00005896"/>
    </source>
</evidence>
<comment type="similarity">
    <text evidence="1">Belongs to the TfdA dioxygenase family.</text>
</comment>
<dbReference type="InterPro" id="IPR051323">
    <property type="entry name" value="AtsK-like"/>
</dbReference>
<dbReference type="EMBL" id="JGVH01000087">
    <property type="protein sequence ID" value="KER01387.1"/>
    <property type="molecule type" value="Genomic_DNA"/>
</dbReference>
<dbReference type="GO" id="GO:0000908">
    <property type="term" value="F:taurine dioxygenase activity"/>
    <property type="evidence" value="ECO:0007669"/>
    <property type="project" value="UniProtKB-EC"/>
</dbReference>
<feature type="domain" description="TauD/TfdA-like" evidence="6">
    <location>
        <begin position="17"/>
        <end position="281"/>
    </location>
</feature>
<dbReference type="PATRIC" id="fig|1393735.3.peg.4101"/>
<evidence type="ECO:0000256" key="5">
    <source>
        <dbReference type="ARBA" id="ARBA00023004"/>
    </source>
</evidence>
<keyword evidence="5" id="KW-0408">Iron</keyword>
<evidence type="ECO:0000259" key="6">
    <source>
        <dbReference type="Pfam" id="PF02668"/>
    </source>
</evidence>
<keyword evidence="2" id="KW-0479">Metal-binding</keyword>
<keyword evidence="4 7" id="KW-0560">Oxidoreductase</keyword>
<organism evidence="7 8">
    <name type="scientific">Photorhabdus temperata subsp. temperata Meg1</name>
    <dbReference type="NCBI Taxonomy" id="1393735"/>
    <lineage>
        <taxon>Bacteria</taxon>
        <taxon>Pseudomonadati</taxon>
        <taxon>Pseudomonadota</taxon>
        <taxon>Gammaproteobacteria</taxon>
        <taxon>Enterobacterales</taxon>
        <taxon>Morganellaceae</taxon>
        <taxon>Photorhabdus</taxon>
    </lineage>
</organism>
<dbReference type="PANTHER" id="PTHR30468">
    <property type="entry name" value="ALPHA-KETOGLUTARATE-DEPENDENT SULFONATE DIOXYGENASE"/>
    <property type="match status" value="1"/>
</dbReference>
<dbReference type="InterPro" id="IPR042098">
    <property type="entry name" value="TauD-like_sf"/>
</dbReference>
<evidence type="ECO:0000313" key="8">
    <source>
        <dbReference type="Proteomes" id="UP000028002"/>
    </source>
</evidence>
<accession>A0A081RRT4</accession>
<protein>
    <submittedName>
        <fullName evidence="7">Putative taurine catabolism dioxygenase</fullName>
        <ecNumber evidence="7">1.14.11.17</ecNumber>
    </submittedName>
</protein>
<dbReference type="AlphaFoldDB" id="A0A081RRT4"/>
<sequence length="322" mass="37259">MSINEINTGNIKDRFSLRKLSPYFCAEIIRIDLSQPLDDGCIQAISDALATHEVLVFPGQNLSTEDLLRIGGYFGELTVHPFAENSAEVPELIVFDYKEGNPPVLTDRWHSDETYRECPPLGTMLYSKIVPEIGGDTCFSSMTAAYNALSNKMQQFISGLEAIHDFASYKYLFPETDKGRQQLRKNENQYPPVSHPVVRIHPITGKKVLFVNPHYTRYIKGMDDRESFELLNSLYRSTSILEYQYRHHWEPNMLVFWDNRSVQHAAVHDYYPNPRLMERVTIKGDRPIGDGTMVQQSDLRKFKVAQYDHTDDRRALRQFELE</sequence>
<dbReference type="PANTHER" id="PTHR30468:SF1">
    <property type="entry name" value="ALPHA-KETOGLUTARATE-DEPENDENT SULFONATE DIOXYGENASE"/>
    <property type="match status" value="1"/>
</dbReference>
<dbReference type="RefSeq" id="WP_036841172.1">
    <property type="nucleotide sequence ID" value="NZ_CAWLUD010000087.1"/>
</dbReference>
<evidence type="ECO:0000313" key="7">
    <source>
        <dbReference type="EMBL" id="KER01387.1"/>
    </source>
</evidence>
<dbReference type="GO" id="GO:0046872">
    <property type="term" value="F:metal ion binding"/>
    <property type="evidence" value="ECO:0007669"/>
    <property type="project" value="UniProtKB-KW"/>
</dbReference>
<dbReference type="EC" id="1.14.11.17" evidence="7"/>
<dbReference type="SUPFAM" id="SSF51197">
    <property type="entry name" value="Clavaminate synthase-like"/>
    <property type="match status" value="1"/>
</dbReference>
<dbReference type="GO" id="GO:0005737">
    <property type="term" value="C:cytoplasm"/>
    <property type="evidence" value="ECO:0007669"/>
    <property type="project" value="TreeGrafter"/>
</dbReference>
<gene>
    <name evidence="7" type="ORF">MEG1DRAFT_04002</name>
</gene>
<evidence type="ECO:0000256" key="3">
    <source>
        <dbReference type="ARBA" id="ARBA00022964"/>
    </source>
</evidence>
<dbReference type="Gene3D" id="3.60.130.10">
    <property type="entry name" value="Clavaminate synthase-like"/>
    <property type="match status" value="1"/>
</dbReference>
<dbReference type="GO" id="GO:0006790">
    <property type="term" value="P:sulfur compound metabolic process"/>
    <property type="evidence" value="ECO:0007669"/>
    <property type="project" value="TreeGrafter"/>
</dbReference>
<dbReference type="Pfam" id="PF02668">
    <property type="entry name" value="TauD"/>
    <property type="match status" value="1"/>
</dbReference>
<keyword evidence="3 7" id="KW-0223">Dioxygenase</keyword>